<reference evidence="2" key="1">
    <citation type="journal article" date="2013" name="Nat. Genet.">
        <title>The duck genome and transcriptome provide insight into an avian influenza virus reservoir species.</title>
        <authorList>
            <person name="Huang Y."/>
            <person name="Li Y."/>
            <person name="Burt D.W."/>
            <person name="Chen H."/>
            <person name="Zhang Y."/>
            <person name="Qian W."/>
            <person name="Kim H."/>
            <person name="Gan S."/>
            <person name="Zhao Y."/>
            <person name="Li J."/>
            <person name="Yi K."/>
            <person name="Feng H."/>
            <person name="Zhu P."/>
            <person name="Li B."/>
            <person name="Liu Q."/>
            <person name="Fairley S."/>
            <person name="Magor K.E."/>
            <person name="Du Z."/>
            <person name="Hu X."/>
            <person name="Goodman L."/>
            <person name="Tafer H."/>
            <person name="Vignal A."/>
            <person name="Lee T."/>
            <person name="Kim K.W."/>
            <person name="Sheng Z."/>
            <person name="An Y."/>
            <person name="Searle S."/>
            <person name="Herrero J."/>
            <person name="Groenen M.A."/>
            <person name="Crooijmans R.P."/>
            <person name="Faraut T."/>
            <person name="Cai Q."/>
            <person name="Webster R.G."/>
            <person name="Aldridge J.R."/>
            <person name="Warren W.C."/>
            <person name="Bartschat S."/>
            <person name="Kehr S."/>
            <person name="Marz M."/>
            <person name="Stadler P.F."/>
            <person name="Smith J."/>
            <person name="Kraus R.H."/>
            <person name="Zhao Y."/>
            <person name="Ren L."/>
            <person name="Fei J."/>
            <person name="Morisson M."/>
            <person name="Kaiser P."/>
            <person name="Griffin D.K."/>
            <person name="Rao M."/>
            <person name="Pitel F."/>
            <person name="Wang J."/>
            <person name="Li N."/>
        </authorList>
    </citation>
    <scope>NUCLEOTIDE SEQUENCE [LARGE SCALE GENOMIC DNA]</scope>
</reference>
<protein>
    <submittedName>
        <fullName evidence="1">Uncharacterized protein</fullName>
    </submittedName>
</protein>
<name>R0JWH2_ANAPL</name>
<gene>
    <name evidence="1" type="ORF">Anapl_14065</name>
</gene>
<organism evidence="1 2">
    <name type="scientific">Anas platyrhynchos</name>
    <name type="common">Mallard</name>
    <name type="synonym">Anas boschas</name>
    <dbReference type="NCBI Taxonomy" id="8839"/>
    <lineage>
        <taxon>Eukaryota</taxon>
        <taxon>Metazoa</taxon>
        <taxon>Chordata</taxon>
        <taxon>Craniata</taxon>
        <taxon>Vertebrata</taxon>
        <taxon>Euteleostomi</taxon>
        <taxon>Archelosauria</taxon>
        <taxon>Archosauria</taxon>
        <taxon>Dinosauria</taxon>
        <taxon>Saurischia</taxon>
        <taxon>Theropoda</taxon>
        <taxon>Coelurosauria</taxon>
        <taxon>Aves</taxon>
        <taxon>Neognathae</taxon>
        <taxon>Galloanserae</taxon>
        <taxon>Anseriformes</taxon>
        <taxon>Anatidae</taxon>
        <taxon>Anatinae</taxon>
        <taxon>Anas</taxon>
    </lineage>
</organism>
<accession>R0JWH2</accession>
<sequence length="109" mass="11945">MDGSTGTWQQARAASSVQMSLWVGSAQVPWQGKQYGSKKGFGSTKKLLLRPAASPSNYYTQLLFFYMSTTGTARGERPAASRHDNIARVDNTAEAWWLGGIILQVMEKG</sequence>
<dbReference type="Proteomes" id="UP000296049">
    <property type="component" value="Unassembled WGS sequence"/>
</dbReference>
<evidence type="ECO:0000313" key="1">
    <source>
        <dbReference type="EMBL" id="EOB01871.1"/>
    </source>
</evidence>
<evidence type="ECO:0000313" key="2">
    <source>
        <dbReference type="Proteomes" id="UP000296049"/>
    </source>
</evidence>
<dbReference type="EMBL" id="KB743030">
    <property type="protein sequence ID" value="EOB01871.1"/>
    <property type="molecule type" value="Genomic_DNA"/>
</dbReference>
<keyword evidence="2" id="KW-1185">Reference proteome</keyword>
<dbReference type="AlphaFoldDB" id="R0JWH2"/>
<proteinExistence type="predicted"/>